<organism evidence="1 2">
    <name type="scientific">Candidatus Scatousia excrementigallinarum</name>
    <dbReference type="NCBI Taxonomy" id="2840935"/>
    <lineage>
        <taxon>Bacteria</taxon>
        <taxon>Candidatus Scatousia</taxon>
    </lineage>
</organism>
<sequence>MKQGYRIISIEAADIYRHEQENGVDVGYKMPESKSDAYFRLFKIYLDNSLDLIELEKAYKRICRKKFSFQDKSENEYTLAVINVNFNYTYKPEEGKPVKIKDLRTHFYENGFYLDGIHYVRYKRSAGSSREGKCLFIDERLYKAMSKWSVCGLKPQTDLASWESYKALSLSSIKGMVDIPLDGILFVPDYKSTFTDEVVSVELKDGKLTAEQKQTEITNDIWDGESLLDESVFTDNYADKHMLLLRNKFFKSCAFRTKLQKWIKDKNITLDDLKTRGFTLATDVSQIVMVTTPNSLKYLKFAGKLSERNIRKWADSTSSLFGVVKWDKGTRFFHGEMVQSSYQLLNTLGLDKAQVEELLKPSFYYISLIRNDVEFMRYHFSDAYVRESDGEEKKVPDGLAERADVIFRLLFGCSFFDCTALYANFRNDVVSGLKSNLRRGHILVDGTNATLFGNGPELLKYIAGEDITSELKKGQIYSKRFVNGAKLLCARSPHITMGNLYCVENNLDGGIWDYFDLGNNIVCVNAIGENVQQRLNGCDYDSDTMLVTDDKLLVETAEKYNDFFKVPVCEIEKAGKTDQTLAELDHDTSENKIGEIVNLSQKLNSIIWSEIHHGAPIEKILEIYNDVCKLAVLSGLEIDKAKRAYDNVNVGKELSALRKKYNRPAPIFFKEIDEKQKENEYAFYDTAMDYIYQAVRAFNFQKGKNKKARYMPISWMVGGKTTSDNVTDYRHRDKIIEICEEYRTIINRLYMELRSADEQEREVIYDRIADEKVERDKKVSKWLTSENVLIFVIRHYEKNRPSDWRIYAPIVNAPRFKELMLKSISPEFHVEEDENGRFTLYGKKFAIKR</sequence>
<proteinExistence type="predicted"/>
<accession>A0A9D1EYU1</accession>
<reference evidence="1" key="2">
    <citation type="journal article" date="2021" name="PeerJ">
        <title>Extensive microbial diversity within the chicken gut microbiome revealed by metagenomics and culture.</title>
        <authorList>
            <person name="Gilroy R."/>
            <person name="Ravi A."/>
            <person name="Getino M."/>
            <person name="Pursley I."/>
            <person name="Horton D.L."/>
            <person name="Alikhan N.F."/>
            <person name="Baker D."/>
            <person name="Gharbi K."/>
            <person name="Hall N."/>
            <person name="Watson M."/>
            <person name="Adriaenssens E.M."/>
            <person name="Foster-Nyarko E."/>
            <person name="Jarju S."/>
            <person name="Secka A."/>
            <person name="Antonio M."/>
            <person name="Oren A."/>
            <person name="Chaudhuri R.R."/>
            <person name="La Ragione R."/>
            <person name="Hildebrand F."/>
            <person name="Pallen M.J."/>
        </authorList>
    </citation>
    <scope>NUCLEOTIDE SEQUENCE</scope>
    <source>
        <strain evidence="1">6276</strain>
    </source>
</reference>
<reference evidence="1" key="1">
    <citation type="submission" date="2020-10" db="EMBL/GenBank/DDBJ databases">
        <authorList>
            <person name="Gilroy R."/>
        </authorList>
    </citation>
    <scope>NUCLEOTIDE SEQUENCE</scope>
    <source>
        <strain evidence="1">6276</strain>
    </source>
</reference>
<comment type="caution">
    <text evidence="1">The sequence shown here is derived from an EMBL/GenBank/DDBJ whole genome shotgun (WGS) entry which is preliminary data.</text>
</comment>
<dbReference type="Proteomes" id="UP000823928">
    <property type="component" value="Unassembled WGS sequence"/>
</dbReference>
<evidence type="ECO:0008006" key="3">
    <source>
        <dbReference type="Google" id="ProtNLM"/>
    </source>
</evidence>
<dbReference type="AlphaFoldDB" id="A0A9D1EYU1"/>
<dbReference type="EMBL" id="DVIU01000151">
    <property type="protein sequence ID" value="HIS36491.1"/>
    <property type="molecule type" value="Genomic_DNA"/>
</dbReference>
<evidence type="ECO:0000313" key="1">
    <source>
        <dbReference type="EMBL" id="HIS36491.1"/>
    </source>
</evidence>
<evidence type="ECO:0000313" key="2">
    <source>
        <dbReference type="Proteomes" id="UP000823928"/>
    </source>
</evidence>
<protein>
    <recommendedName>
        <fullName evidence="3">RNA dependent RNA polymerase</fullName>
    </recommendedName>
</protein>
<gene>
    <name evidence="1" type="ORF">IAC10_07665</name>
</gene>
<name>A0A9D1EYU1_9BACT</name>